<accession>A0A9Q1GA83</accession>
<keyword evidence="3" id="KW-1185">Reference proteome</keyword>
<proteinExistence type="predicted"/>
<name>A0A9Q1GA83_SYNKA</name>
<evidence type="ECO:0000313" key="2">
    <source>
        <dbReference type="EMBL" id="KAJ8379791.1"/>
    </source>
</evidence>
<evidence type="ECO:0000256" key="1">
    <source>
        <dbReference type="SAM" id="MobiDB-lite"/>
    </source>
</evidence>
<dbReference type="EMBL" id="JAINUF010000001">
    <property type="protein sequence ID" value="KAJ8379791.1"/>
    <property type="molecule type" value="Genomic_DNA"/>
</dbReference>
<feature type="region of interest" description="Disordered" evidence="1">
    <location>
        <begin position="71"/>
        <end position="92"/>
    </location>
</feature>
<sequence length="92" mass="10360">MHTYIYKHVVHHRILSDNHTFCRESLSVTGRSHLMWEVRGSQSSVSTPVMAPGIQDHHTCPTWPHPPSVLRFGGGGQQRQHLNTSVTPSPEL</sequence>
<gene>
    <name evidence="2" type="ORF">SKAU_G00005690</name>
</gene>
<evidence type="ECO:0000313" key="3">
    <source>
        <dbReference type="Proteomes" id="UP001152622"/>
    </source>
</evidence>
<comment type="caution">
    <text evidence="2">The sequence shown here is derived from an EMBL/GenBank/DDBJ whole genome shotgun (WGS) entry which is preliminary data.</text>
</comment>
<dbReference type="AlphaFoldDB" id="A0A9Q1GA83"/>
<reference evidence="2" key="1">
    <citation type="journal article" date="2023" name="Science">
        <title>Genome structures resolve the early diversification of teleost fishes.</title>
        <authorList>
            <person name="Parey E."/>
            <person name="Louis A."/>
            <person name="Montfort J."/>
            <person name="Bouchez O."/>
            <person name="Roques C."/>
            <person name="Iampietro C."/>
            <person name="Lluch J."/>
            <person name="Castinel A."/>
            <person name="Donnadieu C."/>
            <person name="Desvignes T."/>
            <person name="Floi Bucao C."/>
            <person name="Jouanno E."/>
            <person name="Wen M."/>
            <person name="Mejri S."/>
            <person name="Dirks R."/>
            <person name="Jansen H."/>
            <person name="Henkel C."/>
            <person name="Chen W.J."/>
            <person name="Zahm M."/>
            <person name="Cabau C."/>
            <person name="Klopp C."/>
            <person name="Thompson A.W."/>
            <person name="Robinson-Rechavi M."/>
            <person name="Braasch I."/>
            <person name="Lecointre G."/>
            <person name="Bobe J."/>
            <person name="Postlethwait J.H."/>
            <person name="Berthelot C."/>
            <person name="Roest Crollius H."/>
            <person name="Guiguen Y."/>
        </authorList>
    </citation>
    <scope>NUCLEOTIDE SEQUENCE</scope>
    <source>
        <strain evidence="2">WJC10195</strain>
    </source>
</reference>
<protein>
    <submittedName>
        <fullName evidence="2">Uncharacterized protein</fullName>
    </submittedName>
</protein>
<feature type="compositionally biased region" description="Polar residues" evidence="1">
    <location>
        <begin position="78"/>
        <end position="92"/>
    </location>
</feature>
<dbReference type="Proteomes" id="UP001152622">
    <property type="component" value="Chromosome 1"/>
</dbReference>
<organism evidence="2 3">
    <name type="scientific">Synaphobranchus kaupii</name>
    <name type="common">Kaup's arrowtooth eel</name>
    <dbReference type="NCBI Taxonomy" id="118154"/>
    <lineage>
        <taxon>Eukaryota</taxon>
        <taxon>Metazoa</taxon>
        <taxon>Chordata</taxon>
        <taxon>Craniata</taxon>
        <taxon>Vertebrata</taxon>
        <taxon>Euteleostomi</taxon>
        <taxon>Actinopterygii</taxon>
        <taxon>Neopterygii</taxon>
        <taxon>Teleostei</taxon>
        <taxon>Anguilliformes</taxon>
        <taxon>Synaphobranchidae</taxon>
        <taxon>Synaphobranchus</taxon>
    </lineage>
</organism>